<accession>A0ABQ5HU88</accession>
<feature type="domain" description="Thioesterase" evidence="2">
    <location>
        <begin position="77"/>
        <end position="165"/>
    </location>
</feature>
<keyword evidence="4" id="KW-1185">Reference proteome</keyword>
<proteinExistence type="inferred from homology"/>
<gene>
    <name evidence="3" type="ORF">Tco_1079760</name>
</gene>
<dbReference type="InterPro" id="IPR029069">
    <property type="entry name" value="HotDog_dom_sf"/>
</dbReference>
<organism evidence="3 4">
    <name type="scientific">Tanacetum coccineum</name>
    <dbReference type="NCBI Taxonomy" id="301880"/>
    <lineage>
        <taxon>Eukaryota</taxon>
        <taxon>Viridiplantae</taxon>
        <taxon>Streptophyta</taxon>
        <taxon>Embryophyta</taxon>
        <taxon>Tracheophyta</taxon>
        <taxon>Spermatophyta</taxon>
        <taxon>Magnoliopsida</taxon>
        <taxon>eudicotyledons</taxon>
        <taxon>Gunneridae</taxon>
        <taxon>Pentapetalae</taxon>
        <taxon>asterids</taxon>
        <taxon>campanulids</taxon>
        <taxon>Asterales</taxon>
        <taxon>Asteraceae</taxon>
        <taxon>Asteroideae</taxon>
        <taxon>Anthemideae</taxon>
        <taxon>Anthemidinae</taxon>
        <taxon>Tanacetum</taxon>
    </lineage>
</organism>
<dbReference type="SUPFAM" id="SSF54637">
    <property type="entry name" value="Thioesterase/thiol ester dehydrase-isomerase"/>
    <property type="match status" value="1"/>
</dbReference>
<dbReference type="EMBL" id="BQNB010019968">
    <property type="protein sequence ID" value="GJT90915.1"/>
    <property type="molecule type" value="Genomic_DNA"/>
</dbReference>
<dbReference type="PANTHER" id="PTHR21660:SF12">
    <property type="entry name" value="OS07G0462700 PROTEIN"/>
    <property type="match status" value="1"/>
</dbReference>
<comment type="similarity">
    <text evidence="1">Belongs to the thioesterase PaaI family.</text>
</comment>
<evidence type="ECO:0000313" key="4">
    <source>
        <dbReference type="Proteomes" id="UP001151760"/>
    </source>
</evidence>
<evidence type="ECO:0000313" key="3">
    <source>
        <dbReference type="EMBL" id="GJT90915.1"/>
    </source>
</evidence>
<sequence length="183" mass="19753">MPSETVAKVNGFIKSVGGGSIIPAKYDGEGLQTDVIRSLLKVQHIHRGLTLISKAPFDVLVSLFSSSEISLVSYNAYNTLHGGAVGSIAEIVAIACARTVVNKDKELFLGELSVSYLAAAVSQSIDFPHNYLYIPQAEVIVDASVVRSGRNLTVVAIEFKLKDTERLTYICRATFYNMPVASL</sequence>
<dbReference type="InterPro" id="IPR006683">
    <property type="entry name" value="Thioestr_dom"/>
</dbReference>
<dbReference type="CDD" id="cd03443">
    <property type="entry name" value="PaaI_thioesterase"/>
    <property type="match status" value="1"/>
</dbReference>
<dbReference type="Pfam" id="PF03061">
    <property type="entry name" value="4HBT"/>
    <property type="match status" value="1"/>
</dbReference>
<dbReference type="Proteomes" id="UP001151760">
    <property type="component" value="Unassembled WGS sequence"/>
</dbReference>
<comment type="caution">
    <text evidence="3">The sequence shown here is derived from an EMBL/GenBank/DDBJ whole genome shotgun (WGS) entry which is preliminary data.</text>
</comment>
<reference evidence="3" key="1">
    <citation type="journal article" date="2022" name="Int. J. Mol. Sci.">
        <title>Draft Genome of Tanacetum Coccineum: Genomic Comparison of Closely Related Tanacetum-Family Plants.</title>
        <authorList>
            <person name="Yamashiro T."/>
            <person name="Shiraishi A."/>
            <person name="Nakayama K."/>
            <person name="Satake H."/>
        </authorList>
    </citation>
    <scope>NUCLEOTIDE SEQUENCE</scope>
</reference>
<evidence type="ECO:0000256" key="1">
    <source>
        <dbReference type="ARBA" id="ARBA00008324"/>
    </source>
</evidence>
<evidence type="ECO:0000259" key="2">
    <source>
        <dbReference type="Pfam" id="PF03061"/>
    </source>
</evidence>
<reference evidence="3" key="2">
    <citation type="submission" date="2022-01" db="EMBL/GenBank/DDBJ databases">
        <authorList>
            <person name="Yamashiro T."/>
            <person name="Shiraishi A."/>
            <person name="Satake H."/>
            <person name="Nakayama K."/>
        </authorList>
    </citation>
    <scope>NUCLEOTIDE SEQUENCE</scope>
</reference>
<dbReference type="Gene3D" id="3.10.129.10">
    <property type="entry name" value="Hotdog Thioesterase"/>
    <property type="match status" value="1"/>
</dbReference>
<dbReference type="PANTHER" id="PTHR21660">
    <property type="entry name" value="THIOESTERASE SUPERFAMILY MEMBER-RELATED"/>
    <property type="match status" value="1"/>
</dbReference>
<dbReference type="InterPro" id="IPR039298">
    <property type="entry name" value="ACOT13"/>
</dbReference>
<protein>
    <submittedName>
        <fullName evidence="3">Phenylacetic acid degradation-related domain-containing protein</fullName>
    </submittedName>
</protein>
<name>A0ABQ5HU88_9ASTR</name>